<comment type="caution">
    <text evidence="1">The sequence shown here is derived from an EMBL/GenBank/DDBJ whole genome shotgun (WGS) entry which is preliminary data.</text>
</comment>
<dbReference type="EMBL" id="CAJVPM010031309">
    <property type="protein sequence ID" value="CAG8679569.1"/>
    <property type="molecule type" value="Genomic_DNA"/>
</dbReference>
<gene>
    <name evidence="1" type="ORF">SCALOS_LOCUS9684</name>
</gene>
<feature type="non-terminal residue" evidence="1">
    <location>
        <position position="1"/>
    </location>
</feature>
<proteinExistence type="predicted"/>
<evidence type="ECO:0000313" key="1">
    <source>
        <dbReference type="EMBL" id="CAG8679569.1"/>
    </source>
</evidence>
<organism evidence="1 2">
    <name type="scientific">Scutellospora calospora</name>
    <dbReference type="NCBI Taxonomy" id="85575"/>
    <lineage>
        <taxon>Eukaryota</taxon>
        <taxon>Fungi</taxon>
        <taxon>Fungi incertae sedis</taxon>
        <taxon>Mucoromycota</taxon>
        <taxon>Glomeromycotina</taxon>
        <taxon>Glomeromycetes</taxon>
        <taxon>Diversisporales</taxon>
        <taxon>Gigasporaceae</taxon>
        <taxon>Scutellospora</taxon>
    </lineage>
</organism>
<dbReference type="Proteomes" id="UP000789860">
    <property type="component" value="Unassembled WGS sequence"/>
</dbReference>
<accession>A0ACA9NZ14</accession>
<evidence type="ECO:0000313" key="2">
    <source>
        <dbReference type="Proteomes" id="UP000789860"/>
    </source>
</evidence>
<sequence>TQDFLGEIVKELCNLYNEERSKDKDLKLVIEVLDQFLAEKKQNSD</sequence>
<reference evidence="1" key="1">
    <citation type="submission" date="2021-06" db="EMBL/GenBank/DDBJ databases">
        <authorList>
            <person name="Kallberg Y."/>
            <person name="Tangrot J."/>
            <person name="Rosling A."/>
        </authorList>
    </citation>
    <scope>NUCLEOTIDE SEQUENCE</scope>
    <source>
        <strain evidence="1">AU212A</strain>
    </source>
</reference>
<keyword evidence="2" id="KW-1185">Reference proteome</keyword>
<protein>
    <submittedName>
        <fullName evidence="1">3057_t:CDS:1</fullName>
    </submittedName>
</protein>
<feature type="non-terminal residue" evidence="1">
    <location>
        <position position="45"/>
    </location>
</feature>
<name>A0ACA9NZ14_9GLOM</name>